<dbReference type="Gene3D" id="3.30.420.140">
    <property type="entry name" value="YqgF/RNase H-like domain"/>
    <property type="match status" value="1"/>
</dbReference>
<dbReference type="InterPro" id="IPR037027">
    <property type="entry name" value="YqgF/RNaseH-like_dom_sf"/>
</dbReference>
<keyword evidence="9" id="KW-1185">Reference proteome</keyword>
<dbReference type="GO" id="GO:0005829">
    <property type="term" value="C:cytosol"/>
    <property type="evidence" value="ECO:0007669"/>
    <property type="project" value="TreeGrafter"/>
</dbReference>
<comment type="similarity">
    <text evidence="5">Belongs to the YqgF HJR family.</text>
</comment>
<dbReference type="RefSeq" id="WP_208098630.1">
    <property type="nucleotide sequence ID" value="NZ_JAGDYM010000015.1"/>
</dbReference>
<keyword evidence="2 5" id="KW-0690">Ribosome biogenesis</keyword>
<accession>A0A939MMB0</accession>
<dbReference type="HAMAP" id="MF_00651">
    <property type="entry name" value="Nuclease_YqgF"/>
    <property type="match status" value="1"/>
</dbReference>
<evidence type="ECO:0000256" key="5">
    <source>
        <dbReference type="HAMAP-Rule" id="MF_00651"/>
    </source>
</evidence>
<organism evidence="8 9">
    <name type="scientific">Leucobacter weissii</name>
    <dbReference type="NCBI Taxonomy" id="1983706"/>
    <lineage>
        <taxon>Bacteria</taxon>
        <taxon>Bacillati</taxon>
        <taxon>Actinomycetota</taxon>
        <taxon>Actinomycetes</taxon>
        <taxon>Micrococcales</taxon>
        <taxon>Microbacteriaceae</taxon>
        <taxon>Leucobacter</taxon>
    </lineage>
</organism>
<reference evidence="8" key="1">
    <citation type="submission" date="2021-03" db="EMBL/GenBank/DDBJ databases">
        <title>Leucobacter chromiisoli sp. nov., isolated from chromium-containing soil of chemical plant.</title>
        <authorList>
            <person name="Xu Z."/>
        </authorList>
    </citation>
    <scope>NUCLEOTIDE SEQUENCE</scope>
    <source>
        <strain evidence="8">S27</strain>
    </source>
</reference>
<dbReference type="PANTHER" id="PTHR33317">
    <property type="entry name" value="POLYNUCLEOTIDYL TRANSFERASE, RIBONUCLEASE H-LIKE SUPERFAMILY PROTEIN"/>
    <property type="match status" value="1"/>
</dbReference>
<evidence type="ECO:0000256" key="1">
    <source>
        <dbReference type="ARBA" id="ARBA00022490"/>
    </source>
</evidence>
<dbReference type="InterPro" id="IPR012337">
    <property type="entry name" value="RNaseH-like_sf"/>
</dbReference>
<evidence type="ECO:0000313" key="9">
    <source>
        <dbReference type="Proteomes" id="UP000664382"/>
    </source>
</evidence>
<comment type="caution">
    <text evidence="8">The sequence shown here is derived from an EMBL/GenBank/DDBJ whole genome shotgun (WGS) entry which is preliminary data.</text>
</comment>
<dbReference type="GO" id="GO:0000967">
    <property type="term" value="P:rRNA 5'-end processing"/>
    <property type="evidence" value="ECO:0007669"/>
    <property type="project" value="UniProtKB-UniRule"/>
</dbReference>
<evidence type="ECO:0000256" key="4">
    <source>
        <dbReference type="ARBA" id="ARBA00022801"/>
    </source>
</evidence>
<comment type="function">
    <text evidence="5">Could be a nuclease involved in processing of the 5'-end of pre-16S rRNA.</text>
</comment>
<name>A0A939MMB0_9MICO</name>
<protein>
    <recommendedName>
        <fullName evidence="5">Putative pre-16S rRNA nuclease</fullName>
        <ecNumber evidence="5">3.1.-.-</ecNumber>
    </recommendedName>
</protein>
<dbReference type="SUPFAM" id="SSF53098">
    <property type="entry name" value="Ribonuclease H-like"/>
    <property type="match status" value="1"/>
</dbReference>
<proteinExistence type="inferred from homology"/>
<dbReference type="EMBL" id="JAGDYM010000015">
    <property type="protein sequence ID" value="MBO1902870.1"/>
    <property type="molecule type" value="Genomic_DNA"/>
</dbReference>
<keyword evidence="4 5" id="KW-0378">Hydrolase</keyword>
<dbReference type="SMART" id="SM00732">
    <property type="entry name" value="YqgFc"/>
    <property type="match status" value="1"/>
</dbReference>
<keyword evidence="1 5" id="KW-0963">Cytoplasm</keyword>
<feature type="domain" description="YqgF/RNase H-like" evidence="7">
    <location>
        <begin position="4"/>
        <end position="115"/>
    </location>
</feature>
<dbReference type="GO" id="GO:0016788">
    <property type="term" value="F:hydrolase activity, acting on ester bonds"/>
    <property type="evidence" value="ECO:0007669"/>
    <property type="project" value="UniProtKB-UniRule"/>
</dbReference>
<evidence type="ECO:0000256" key="6">
    <source>
        <dbReference type="SAM" id="MobiDB-lite"/>
    </source>
</evidence>
<dbReference type="InterPro" id="IPR006641">
    <property type="entry name" value="YqgF/RNaseH-like_dom"/>
</dbReference>
<sequence length="173" mass="18390">MRHGVRLGIDVGKARIGVARCDPHGLLATPLETVPRARGTDRGDLRRILELVGEHAAFEAVVGLPFGLSGHRTPSTEDAELFAQRLLTAARAEAGSGRAALEVRLVDERLSTVSAQQGLRDAGRSTKKSRNVIDQAAAVVILQHALDLERGRGVPPGTVIGADEAEDRRRGTA</sequence>
<comment type="subcellular location">
    <subcellularLocation>
        <location evidence="5">Cytoplasm</location>
    </subcellularLocation>
</comment>
<dbReference type="AlphaFoldDB" id="A0A939MMB0"/>
<keyword evidence="3 5" id="KW-0540">Nuclease</keyword>
<dbReference type="PANTHER" id="PTHR33317:SF4">
    <property type="entry name" value="POLYNUCLEOTIDYL TRANSFERASE, RIBONUCLEASE H-LIKE SUPERFAMILY PROTEIN"/>
    <property type="match status" value="1"/>
</dbReference>
<gene>
    <name evidence="8" type="primary">ruvX</name>
    <name evidence="8" type="ORF">J4H92_13040</name>
</gene>
<evidence type="ECO:0000256" key="3">
    <source>
        <dbReference type="ARBA" id="ARBA00022722"/>
    </source>
</evidence>
<evidence type="ECO:0000313" key="8">
    <source>
        <dbReference type="EMBL" id="MBO1902870.1"/>
    </source>
</evidence>
<feature type="region of interest" description="Disordered" evidence="6">
    <location>
        <begin position="153"/>
        <end position="173"/>
    </location>
</feature>
<dbReference type="EC" id="3.1.-.-" evidence="5"/>
<dbReference type="InterPro" id="IPR005227">
    <property type="entry name" value="YqgF"/>
</dbReference>
<dbReference type="GO" id="GO:0004518">
    <property type="term" value="F:nuclease activity"/>
    <property type="evidence" value="ECO:0007669"/>
    <property type="project" value="UniProtKB-KW"/>
</dbReference>
<dbReference type="NCBIfam" id="TIGR00250">
    <property type="entry name" value="RNAse_H_YqgF"/>
    <property type="match status" value="1"/>
</dbReference>
<evidence type="ECO:0000256" key="2">
    <source>
        <dbReference type="ARBA" id="ARBA00022517"/>
    </source>
</evidence>
<dbReference type="Proteomes" id="UP000664382">
    <property type="component" value="Unassembled WGS sequence"/>
</dbReference>
<evidence type="ECO:0000259" key="7">
    <source>
        <dbReference type="SMART" id="SM00732"/>
    </source>
</evidence>
<dbReference type="CDD" id="cd16964">
    <property type="entry name" value="YqgF"/>
    <property type="match status" value="1"/>
</dbReference>
<dbReference type="Pfam" id="PF03652">
    <property type="entry name" value="RuvX"/>
    <property type="match status" value="1"/>
</dbReference>